<feature type="region of interest" description="Disordered" evidence="1">
    <location>
        <begin position="18"/>
        <end position="39"/>
    </location>
</feature>
<feature type="region of interest" description="Disordered" evidence="1">
    <location>
        <begin position="79"/>
        <end position="116"/>
    </location>
</feature>
<organism evidence="2 3">
    <name type="scientific">Thalassiosira oceanica</name>
    <name type="common">Marine diatom</name>
    <dbReference type="NCBI Taxonomy" id="159749"/>
    <lineage>
        <taxon>Eukaryota</taxon>
        <taxon>Sar</taxon>
        <taxon>Stramenopiles</taxon>
        <taxon>Ochrophyta</taxon>
        <taxon>Bacillariophyta</taxon>
        <taxon>Coscinodiscophyceae</taxon>
        <taxon>Thalassiosirophycidae</taxon>
        <taxon>Thalassiosirales</taxon>
        <taxon>Thalassiosiraceae</taxon>
        <taxon>Thalassiosira</taxon>
    </lineage>
</organism>
<proteinExistence type="predicted"/>
<feature type="compositionally biased region" description="Polar residues" evidence="1">
    <location>
        <begin position="85"/>
        <end position="94"/>
    </location>
</feature>
<sequence length="122" mass="13774">MHARVWSPVQARIHRQYTPRASDKKAIGQMPGCRGAVDTTERCSGKRRRWHTFGDAWLKLSRELYNSVSIKWTMRRLTRHEDTSSRLSGKSTSLGVGELGKHYTDPGSGVSGDQGVNYVELK</sequence>
<evidence type="ECO:0000313" key="3">
    <source>
        <dbReference type="Proteomes" id="UP000266841"/>
    </source>
</evidence>
<dbReference type="AlphaFoldDB" id="K0SSW7"/>
<dbReference type="Proteomes" id="UP000266841">
    <property type="component" value="Unassembled WGS sequence"/>
</dbReference>
<evidence type="ECO:0000256" key="1">
    <source>
        <dbReference type="SAM" id="MobiDB-lite"/>
    </source>
</evidence>
<reference evidence="2 3" key="1">
    <citation type="journal article" date="2012" name="Genome Biol.">
        <title>Genome and low-iron response of an oceanic diatom adapted to chronic iron limitation.</title>
        <authorList>
            <person name="Lommer M."/>
            <person name="Specht M."/>
            <person name="Roy A.S."/>
            <person name="Kraemer L."/>
            <person name="Andreson R."/>
            <person name="Gutowska M.A."/>
            <person name="Wolf J."/>
            <person name="Bergner S.V."/>
            <person name="Schilhabel M.B."/>
            <person name="Klostermeier U.C."/>
            <person name="Beiko R.G."/>
            <person name="Rosenstiel P."/>
            <person name="Hippler M."/>
            <person name="Laroche J."/>
        </authorList>
    </citation>
    <scope>NUCLEOTIDE SEQUENCE [LARGE SCALE GENOMIC DNA]</scope>
    <source>
        <strain evidence="2 3">CCMP1005</strain>
    </source>
</reference>
<keyword evidence="3" id="KW-1185">Reference proteome</keyword>
<dbReference type="EMBL" id="AGNL01020084">
    <property type="protein sequence ID" value="EJK61377.1"/>
    <property type="molecule type" value="Genomic_DNA"/>
</dbReference>
<accession>K0SSW7</accession>
<name>K0SSW7_THAOC</name>
<evidence type="ECO:0000313" key="2">
    <source>
        <dbReference type="EMBL" id="EJK61377.1"/>
    </source>
</evidence>
<gene>
    <name evidence="2" type="ORF">THAOC_18155</name>
</gene>
<comment type="caution">
    <text evidence="2">The sequence shown here is derived from an EMBL/GenBank/DDBJ whole genome shotgun (WGS) entry which is preliminary data.</text>
</comment>
<protein>
    <submittedName>
        <fullName evidence="2">Uncharacterized protein</fullName>
    </submittedName>
</protein>